<dbReference type="Gene3D" id="3.30.710.10">
    <property type="entry name" value="Potassium Channel Kv1.1, Chain A"/>
    <property type="match status" value="1"/>
</dbReference>
<dbReference type="GeneID" id="110976560"/>
<comment type="subcellular location">
    <subcellularLocation>
        <location evidence="1">Nucleus</location>
    </subcellularLocation>
</comment>
<keyword evidence="3" id="KW-0833">Ubl conjugation pathway</keyword>
<dbReference type="GO" id="GO:0051260">
    <property type="term" value="P:protein homooligomerization"/>
    <property type="evidence" value="ECO:0007669"/>
    <property type="project" value="InterPro"/>
</dbReference>
<dbReference type="InterPro" id="IPR045068">
    <property type="entry name" value="BACURD1-3"/>
</dbReference>
<dbReference type="Proteomes" id="UP000694845">
    <property type="component" value="Unplaced"/>
</dbReference>
<evidence type="ECO:0000256" key="6">
    <source>
        <dbReference type="SAM" id="MobiDB-lite"/>
    </source>
</evidence>
<dbReference type="KEGG" id="aplc:110976560"/>
<dbReference type="RefSeq" id="XP_022085623.1">
    <property type="nucleotide sequence ID" value="XM_022229931.1"/>
</dbReference>
<gene>
    <name evidence="9" type="primary">LOC110976560</name>
</gene>
<proteinExistence type="inferred from homology"/>
<keyword evidence="4" id="KW-0539">Nucleus</keyword>
<dbReference type="OMA" id="AEICCTS"/>
<evidence type="ECO:0000313" key="8">
    <source>
        <dbReference type="Proteomes" id="UP000694845"/>
    </source>
</evidence>
<feature type="compositionally biased region" description="Low complexity" evidence="6">
    <location>
        <begin position="1"/>
        <end position="24"/>
    </location>
</feature>
<dbReference type="GO" id="GO:0031463">
    <property type="term" value="C:Cul3-RING ubiquitin ligase complex"/>
    <property type="evidence" value="ECO:0007669"/>
    <property type="project" value="TreeGrafter"/>
</dbReference>
<evidence type="ECO:0000256" key="1">
    <source>
        <dbReference type="ARBA" id="ARBA00004123"/>
    </source>
</evidence>
<dbReference type="InterPro" id="IPR003131">
    <property type="entry name" value="T1-type_BTB"/>
</dbReference>
<dbReference type="PROSITE" id="PS50097">
    <property type="entry name" value="BTB"/>
    <property type="match status" value="1"/>
</dbReference>
<dbReference type="SUPFAM" id="SSF54695">
    <property type="entry name" value="POZ domain"/>
    <property type="match status" value="1"/>
</dbReference>
<feature type="domain" description="BTB" evidence="7">
    <location>
        <begin position="33"/>
        <end position="101"/>
    </location>
</feature>
<dbReference type="CDD" id="cd18369">
    <property type="entry name" value="BTB_POZ_KCTD10-like_BACURD"/>
    <property type="match status" value="1"/>
</dbReference>
<keyword evidence="8" id="KW-1185">Reference proteome</keyword>
<dbReference type="GO" id="GO:0005634">
    <property type="term" value="C:nucleus"/>
    <property type="evidence" value="ECO:0007669"/>
    <property type="project" value="UniProtKB-SubCell"/>
</dbReference>
<evidence type="ECO:0000313" key="9">
    <source>
        <dbReference type="RefSeq" id="XP_022085623.1"/>
    </source>
</evidence>
<comment type="similarity">
    <text evidence="5">Belongs to the BACURD family.</text>
</comment>
<dbReference type="OrthoDB" id="2333377at2759"/>
<sequence>MSGEAGTTGTSTHASAAATGPTSAVKIRGSPSKYVKLNVGGALFYTTIDTLTKQDNMLRAMFSGRMEVLTDSEGWILIDRCGKHFNIILNYLRDGQIPLPELQSEIEELHNEAKYYLIQGLVDQCQKALKRKRDEYFPVCRIPVITSQREAQLLINGSTKPIVKLLYNRQNNKYSYTSNSDDNILKNIEMFDKLSVRFNGRVIFVKDVIGGNEEICCWSFYGHSRKVAEISCTSIMYTSEKKQTKVEFPEARILEETLNILLYEKLDSQDAEAMHNIGTKLGSFAAAAACHSDDDEDHRVRKT</sequence>
<dbReference type="InterPro" id="IPR000210">
    <property type="entry name" value="BTB/POZ_dom"/>
</dbReference>
<evidence type="ECO:0000256" key="3">
    <source>
        <dbReference type="ARBA" id="ARBA00022786"/>
    </source>
</evidence>
<dbReference type="InterPro" id="IPR011333">
    <property type="entry name" value="SKP1/BTB/POZ_sf"/>
</dbReference>
<evidence type="ECO:0000256" key="5">
    <source>
        <dbReference type="ARBA" id="ARBA00025759"/>
    </source>
</evidence>
<accession>A0A8B7XXL3</accession>
<dbReference type="FunFam" id="3.30.710.10:FF:000013">
    <property type="entry name" value="BTB/POZ domain-containing adapter for CUL3-mediated RhoA degradation protein 3"/>
    <property type="match status" value="1"/>
</dbReference>
<protein>
    <submittedName>
        <fullName evidence="9">BTB/POZ domain-containing adapter for CUL3-mediated RhoA degradation protein 3-like</fullName>
    </submittedName>
</protein>
<name>A0A8B7XXL3_ACAPL</name>
<dbReference type="GO" id="GO:0043161">
    <property type="term" value="P:proteasome-mediated ubiquitin-dependent protein catabolic process"/>
    <property type="evidence" value="ECO:0007669"/>
    <property type="project" value="TreeGrafter"/>
</dbReference>
<comment type="pathway">
    <text evidence="2">Protein modification; protein ubiquitination.</text>
</comment>
<organism evidence="8 9">
    <name type="scientific">Acanthaster planci</name>
    <name type="common">Crown-of-thorns starfish</name>
    <dbReference type="NCBI Taxonomy" id="133434"/>
    <lineage>
        <taxon>Eukaryota</taxon>
        <taxon>Metazoa</taxon>
        <taxon>Echinodermata</taxon>
        <taxon>Eleutherozoa</taxon>
        <taxon>Asterozoa</taxon>
        <taxon>Asteroidea</taxon>
        <taxon>Valvatacea</taxon>
        <taxon>Valvatida</taxon>
        <taxon>Acanthasteridae</taxon>
        <taxon>Acanthaster</taxon>
    </lineage>
</organism>
<evidence type="ECO:0000259" key="7">
    <source>
        <dbReference type="PROSITE" id="PS50097"/>
    </source>
</evidence>
<dbReference type="GO" id="GO:0035024">
    <property type="term" value="P:negative regulation of Rho protein signal transduction"/>
    <property type="evidence" value="ECO:0007669"/>
    <property type="project" value="TreeGrafter"/>
</dbReference>
<dbReference type="Pfam" id="PF02214">
    <property type="entry name" value="BTB_2"/>
    <property type="match status" value="1"/>
</dbReference>
<dbReference type="SMART" id="SM00225">
    <property type="entry name" value="BTB"/>
    <property type="match status" value="1"/>
</dbReference>
<dbReference type="PANTHER" id="PTHR11145">
    <property type="entry name" value="BTB/POZ DOMAIN-CONTAINING ADAPTER FOR CUL3-MEDIATED RHOA DEGRADATION PROTEIN FAMILY MEMBER"/>
    <property type="match status" value="1"/>
</dbReference>
<evidence type="ECO:0000256" key="4">
    <source>
        <dbReference type="ARBA" id="ARBA00023242"/>
    </source>
</evidence>
<reference evidence="9" key="1">
    <citation type="submission" date="2025-08" db="UniProtKB">
        <authorList>
            <consortium name="RefSeq"/>
        </authorList>
    </citation>
    <scope>IDENTIFICATION</scope>
</reference>
<dbReference type="GO" id="GO:0016567">
    <property type="term" value="P:protein ubiquitination"/>
    <property type="evidence" value="ECO:0007669"/>
    <property type="project" value="TreeGrafter"/>
</dbReference>
<evidence type="ECO:0000256" key="2">
    <source>
        <dbReference type="ARBA" id="ARBA00004906"/>
    </source>
</evidence>
<dbReference type="PANTHER" id="PTHR11145:SF8">
    <property type="entry name" value="RE57120P"/>
    <property type="match status" value="1"/>
</dbReference>
<dbReference type="AlphaFoldDB" id="A0A8B7XXL3"/>
<feature type="region of interest" description="Disordered" evidence="6">
    <location>
        <begin position="1"/>
        <end position="26"/>
    </location>
</feature>
<dbReference type="GO" id="GO:0004842">
    <property type="term" value="F:ubiquitin-protein transferase activity"/>
    <property type="evidence" value="ECO:0007669"/>
    <property type="project" value="TreeGrafter"/>
</dbReference>